<keyword evidence="7" id="KW-0539">Nucleus</keyword>
<keyword evidence="6" id="KW-0460">Magnesium</keyword>
<dbReference type="PANTHER" id="PTHR13620">
    <property type="entry name" value="3-5 EXONUCLEASE"/>
    <property type="match status" value="1"/>
</dbReference>
<dbReference type="GO" id="GO:0003676">
    <property type="term" value="F:nucleic acid binding"/>
    <property type="evidence" value="ECO:0007669"/>
    <property type="project" value="InterPro"/>
</dbReference>
<feature type="domain" description="3'-5' exonuclease" evidence="12">
    <location>
        <begin position="5"/>
        <end position="163"/>
    </location>
</feature>
<dbReference type="GO" id="GO:0005634">
    <property type="term" value="C:nucleus"/>
    <property type="evidence" value="ECO:0007669"/>
    <property type="project" value="UniProtKB-SubCell"/>
</dbReference>
<dbReference type="GO" id="GO:0008408">
    <property type="term" value="F:3'-5' exonuclease activity"/>
    <property type="evidence" value="ECO:0007669"/>
    <property type="project" value="InterPro"/>
</dbReference>
<gene>
    <name evidence="13" type="ORF">B4U80_06614</name>
</gene>
<evidence type="ECO:0000256" key="7">
    <source>
        <dbReference type="ARBA" id="ARBA00023242"/>
    </source>
</evidence>
<dbReference type="STRING" id="299467.A0A443S306"/>
<keyword evidence="13" id="KW-0547">Nucleotide-binding</keyword>
<evidence type="ECO:0000256" key="3">
    <source>
        <dbReference type="ARBA" id="ARBA00022723"/>
    </source>
</evidence>
<feature type="non-terminal residue" evidence="13">
    <location>
        <position position="1"/>
    </location>
</feature>
<dbReference type="PANTHER" id="PTHR13620:SF109">
    <property type="entry name" value="3'-5' EXONUCLEASE"/>
    <property type="match status" value="1"/>
</dbReference>
<evidence type="ECO:0000256" key="5">
    <source>
        <dbReference type="ARBA" id="ARBA00022839"/>
    </source>
</evidence>
<evidence type="ECO:0000256" key="6">
    <source>
        <dbReference type="ARBA" id="ARBA00022842"/>
    </source>
</evidence>
<comment type="subcellular location">
    <subcellularLocation>
        <location evidence="1">Nucleus</location>
    </subcellularLocation>
</comment>
<keyword evidence="14" id="KW-1185">Reference proteome</keyword>
<evidence type="ECO:0000256" key="11">
    <source>
        <dbReference type="ARBA" id="ARBA00045901"/>
    </source>
</evidence>
<evidence type="ECO:0000256" key="10">
    <source>
        <dbReference type="ARBA" id="ARBA00042761"/>
    </source>
</evidence>
<keyword evidence="2" id="KW-0540">Nuclease</keyword>
<dbReference type="CDD" id="cd06141">
    <property type="entry name" value="WRN_exo"/>
    <property type="match status" value="1"/>
</dbReference>
<dbReference type="SUPFAM" id="SSF53098">
    <property type="entry name" value="Ribonuclease H-like"/>
    <property type="match status" value="1"/>
</dbReference>
<dbReference type="EMBL" id="NCKV01010351">
    <property type="protein sequence ID" value="RWS21918.1"/>
    <property type="molecule type" value="Genomic_DNA"/>
</dbReference>
<dbReference type="GO" id="GO:0046872">
    <property type="term" value="F:metal ion binding"/>
    <property type="evidence" value="ECO:0007669"/>
    <property type="project" value="UniProtKB-KW"/>
</dbReference>
<dbReference type="GO" id="GO:0006139">
    <property type="term" value="P:nucleobase-containing compound metabolic process"/>
    <property type="evidence" value="ECO:0007669"/>
    <property type="project" value="InterPro"/>
</dbReference>
<evidence type="ECO:0000256" key="9">
    <source>
        <dbReference type="ARBA" id="ARBA00040531"/>
    </source>
</evidence>
<dbReference type="Pfam" id="PF01612">
    <property type="entry name" value="DNA_pol_A_exo1"/>
    <property type="match status" value="1"/>
</dbReference>
<dbReference type="Proteomes" id="UP000288716">
    <property type="component" value="Unassembled WGS sequence"/>
</dbReference>
<sequence>SLVARKVQNGQKLVVGFDCEWEVSFSKRIHKKVALIQICTSEKDCYLFHLSKMNFMPESLRSLISSDSLLKVGANINSDLYRLHRDYNVRSDTIVTGIRASTIDLCEFANTKFSMKQKWSLSTLCEFFLNKQLTKSETERFSKWSSSNLTLLQIKYASTDAYVNI</sequence>
<evidence type="ECO:0000313" key="14">
    <source>
        <dbReference type="Proteomes" id="UP000288716"/>
    </source>
</evidence>
<dbReference type="InterPro" id="IPR002562">
    <property type="entry name" value="3'-5'_exonuclease_dom"/>
</dbReference>
<name>A0A443S306_9ACAR</name>
<protein>
    <recommendedName>
        <fullName evidence="9">3'-5' exonuclease</fullName>
    </recommendedName>
    <alternativeName>
        <fullName evidence="10">Werner Syndrome-like exonuclease</fullName>
    </alternativeName>
</protein>
<evidence type="ECO:0000313" key="13">
    <source>
        <dbReference type="EMBL" id="RWS21918.1"/>
    </source>
</evidence>
<dbReference type="InterPro" id="IPR036397">
    <property type="entry name" value="RNaseH_sf"/>
</dbReference>
<evidence type="ECO:0000256" key="4">
    <source>
        <dbReference type="ARBA" id="ARBA00022801"/>
    </source>
</evidence>
<organism evidence="13 14">
    <name type="scientific">Leptotrombidium deliense</name>
    <dbReference type="NCBI Taxonomy" id="299467"/>
    <lineage>
        <taxon>Eukaryota</taxon>
        <taxon>Metazoa</taxon>
        <taxon>Ecdysozoa</taxon>
        <taxon>Arthropoda</taxon>
        <taxon>Chelicerata</taxon>
        <taxon>Arachnida</taxon>
        <taxon>Acari</taxon>
        <taxon>Acariformes</taxon>
        <taxon>Trombidiformes</taxon>
        <taxon>Prostigmata</taxon>
        <taxon>Anystina</taxon>
        <taxon>Parasitengona</taxon>
        <taxon>Trombiculoidea</taxon>
        <taxon>Trombiculidae</taxon>
        <taxon>Leptotrombidium</taxon>
    </lineage>
</organism>
<keyword evidence="13" id="KW-0067">ATP-binding</keyword>
<dbReference type="GO" id="GO:0004386">
    <property type="term" value="F:helicase activity"/>
    <property type="evidence" value="ECO:0007669"/>
    <property type="project" value="UniProtKB-KW"/>
</dbReference>
<reference evidence="13 14" key="1">
    <citation type="journal article" date="2018" name="Gigascience">
        <title>Genomes of trombidid mites reveal novel predicted allergens and laterally-transferred genes associated with secondary metabolism.</title>
        <authorList>
            <person name="Dong X."/>
            <person name="Chaisiri K."/>
            <person name="Xia D."/>
            <person name="Armstrong S.D."/>
            <person name="Fang Y."/>
            <person name="Donnelly M.J."/>
            <person name="Kadowaki T."/>
            <person name="McGarry J.W."/>
            <person name="Darby A.C."/>
            <person name="Makepeace B.L."/>
        </authorList>
    </citation>
    <scope>NUCLEOTIDE SEQUENCE [LARGE SCALE GENOMIC DNA]</scope>
    <source>
        <strain evidence="13">UoL-UT</strain>
    </source>
</reference>
<dbReference type="AlphaFoldDB" id="A0A443S306"/>
<evidence type="ECO:0000259" key="12">
    <source>
        <dbReference type="Pfam" id="PF01612"/>
    </source>
</evidence>
<dbReference type="InterPro" id="IPR012337">
    <property type="entry name" value="RNaseH-like_sf"/>
</dbReference>
<keyword evidence="4" id="KW-0378">Hydrolase</keyword>
<comment type="function">
    <text evidence="11">Has exonuclease activity on both single-stranded and duplex templates bearing overhangs, but not blunt ended duplex DNA, and cleaves in a 3'-5' direction. Essential for the formation of DNA replication focal centers. Has an important role in maintaining genome stability.</text>
</comment>
<dbReference type="Gene3D" id="3.30.420.10">
    <property type="entry name" value="Ribonuclease H-like superfamily/Ribonuclease H"/>
    <property type="match status" value="1"/>
</dbReference>
<proteinExistence type="inferred from homology"/>
<evidence type="ECO:0000256" key="8">
    <source>
        <dbReference type="ARBA" id="ARBA00037949"/>
    </source>
</evidence>
<comment type="caution">
    <text evidence="13">The sequence shown here is derived from an EMBL/GenBank/DDBJ whole genome shotgun (WGS) entry which is preliminary data.</text>
</comment>
<evidence type="ECO:0000256" key="1">
    <source>
        <dbReference type="ARBA" id="ARBA00004123"/>
    </source>
</evidence>
<keyword evidence="3" id="KW-0479">Metal-binding</keyword>
<comment type="similarity">
    <text evidence="8">Belongs to the WRNexo family.</text>
</comment>
<keyword evidence="5" id="KW-0269">Exonuclease</keyword>
<evidence type="ECO:0000256" key="2">
    <source>
        <dbReference type="ARBA" id="ARBA00022722"/>
    </source>
</evidence>
<dbReference type="InterPro" id="IPR051132">
    <property type="entry name" value="3-5_Exonuclease_domain"/>
</dbReference>
<accession>A0A443S306</accession>
<keyword evidence="13" id="KW-0347">Helicase</keyword>
<dbReference type="OrthoDB" id="6512850at2759"/>
<dbReference type="VEuPathDB" id="VectorBase:LDEU010122"/>